<reference evidence="2" key="1">
    <citation type="journal article" date="2015" name="Nat. Genet.">
        <title>The genome and transcriptome of the zoonotic hookworm Ancylostoma ceylanicum identify infection-specific gene families.</title>
        <authorList>
            <person name="Schwarz E.M."/>
            <person name="Hu Y."/>
            <person name="Antoshechkin I."/>
            <person name="Miller M.M."/>
            <person name="Sternberg P.W."/>
            <person name="Aroian R.V."/>
        </authorList>
    </citation>
    <scope>NUCLEOTIDE SEQUENCE</scope>
    <source>
        <strain evidence="2">HY135</strain>
    </source>
</reference>
<protein>
    <submittedName>
        <fullName evidence="1">Uncharacterized protein</fullName>
    </submittedName>
</protein>
<dbReference type="EMBL" id="JARK01001375">
    <property type="protein sequence ID" value="EYC14845.1"/>
    <property type="molecule type" value="Genomic_DNA"/>
</dbReference>
<accession>A0A016UI32</accession>
<organism evidence="1 2">
    <name type="scientific">Ancylostoma ceylanicum</name>
    <dbReference type="NCBI Taxonomy" id="53326"/>
    <lineage>
        <taxon>Eukaryota</taxon>
        <taxon>Metazoa</taxon>
        <taxon>Ecdysozoa</taxon>
        <taxon>Nematoda</taxon>
        <taxon>Chromadorea</taxon>
        <taxon>Rhabditida</taxon>
        <taxon>Rhabditina</taxon>
        <taxon>Rhabditomorpha</taxon>
        <taxon>Strongyloidea</taxon>
        <taxon>Ancylostomatidae</taxon>
        <taxon>Ancylostomatinae</taxon>
        <taxon>Ancylostoma</taxon>
    </lineage>
</organism>
<evidence type="ECO:0000313" key="2">
    <source>
        <dbReference type="Proteomes" id="UP000024635"/>
    </source>
</evidence>
<comment type="caution">
    <text evidence="1">The sequence shown here is derived from an EMBL/GenBank/DDBJ whole genome shotgun (WGS) entry which is preliminary data.</text>
</comment>
<name>A0A016UI32_9BILA</name>
<evidence type="ECO:0000313" key="1">
    <source>
        <dbReference type="EMBL" id="EYC14845.1"/>
    </source>
</evidence>
<proteinExistence type="predicted"/>
<gene>
    <name evidence="1" type="primary">Acey_s0039.g40</name>
    <name evidence="1" type="ORF">Y032_0039g40</name>
</gene>
<dbReference type="AlphaFoldDB" id="A0A016UI32"/>
<dbReference type="Proteomes" id="UP000024635">
    <property type="component" value="Unassembled WGS sequence"/>
</dbReference>
<sequence length="66" mass="7541">MPRVCRRSTRALQFNSVGNVQIQKITAVIKNGRTLHRRVIYMTICDEFLIRAIIKVGSSTLARLPE</sequence>
<keyword evidence="2" id="KW-1185">Reference proteome</keyword>